<dbReference type="EMBL" id="CP037940">
    <property type="protein sequence ID" value="QBO35980.1"/>
    <property type="molecule type" value="Genomic_DNA"/>
</dbReference>
<dbReference type="KEGG" id="wei:EQG49_05655"/>
<dbReference type="Proteomes" id="UP000292886">
    <property type="component" value="Chromosome"/>
</dbReference>
<protein>
    <submittedName>
        <fullName evidence="1">Uncharacterized protein</fullName>
    </submittedName>
</protein>
<proteinExistence type="predicted"/>
<organism evidence="1 2">
    <name type="scientific">Periweissella cryptocerci</name>
    <dbReference type="NCBI Taxonomy" id="2506420"/>
    <lineage>
        <taxon>Bacteria</taxon>
        <taxon>Bacillati</taxon>
        <taxon>Bacillota</taxon>
        <taxon>Bacilli</taxon>
        <taxon>Lactobacillales</taxon>
        <taxon>Lactobacillaceae</taxon>
        <taxon>Periweissella</taxon>
    </lineage>
</organism>
<sequence>MTKAPRTLSLKGSWSFLLWLGPNLVPVYEINRILGALSSERLGCLAVFELHVTMFRQDKFVKLKKLKNNIAIIILLLSNLKQKH</sequence>
<reference evidence="2" key="1">
    <citation type="submission" date="2019-03" db="EMBL/GenBank/DDBJ databases">
        <title>Weissella sp. 26KH-42 Genome sequencing.</title>
        <authorList>
            <person name="Heo J."/>
            <person name="Kim S.-J."/>
            <person name="Kim J.-S."/>
            <person name="Hong S.-B."/>
            <person name="Kwon S.-W."/>
        </authorList>
    </citation>
    <scope>NUCLEOTIDE SEQUENCE [LARGE SCALE GENOMIC DNA]</scope>
    <source>
        <strain evidence="2">26KH-42</strain>
    </source>
</reference>
<evidence type="ECO:0000313" key="1">
    <source>
        <dbReference type="EMBL" id="QBO35980.1"/>
    </source>
</evidence>
<name>A0A4P6YTG6_9LACO</name>
<dbReference type="AlphaFoldDB" id="A0A4P6YTG6"/>
<evidence type="ECO:0000313" key="2">
    <source>
        <dbReference type="Proteomes" id="UP000292886"/>
    </source>
</evidence>
<gene>
    <name evidence="1" type="ORF">EQG49_05655</name>
</gene>
<keyword evidence="2" id="KW-1185">Reference proteome</keyword>
<accession>A0A4P6YTG6</accession>
<dbReference type="RefSeq" id="WP_133363059.1">
    <property type="nucleotide sequence ID" value="NZ_CP037940.1"/>
</dbReference>